<proteinExistence type="predicted"/>
<protein>
    <recommendedName>
        <fullName evidence="3">Secreted protein</fullName>
    </recommendedName>
</protein>
<gene>
    <name evidence="1" type="ORF">Srubr_67240</name>
</gene>
<comment type="caution">
    <text evidence="1">The sequence shown here is derived from an EMBL/GenBank/DDBJ whole genome shotgun (WGS) entry which is preliminary data.</text>
</comment>
<name>A0ABQ3RLY5_STRRR</name>
<keyword evidence="2" id="KW-1185">Reference proteome</keyword>
<evidence type="ECO:0000313" key="2">
    <source>
        <dbReference type="Proteomes" id="UP000646738"/>
    </source>
</evidence>
<dbReference type="Proteomes" id="UP000646738">
    <property type="component" value="Unassembled WGS sequence"/>
</dbReference>
<reference evidence="2" key="1">
    <citation type="submission" date="2023-07" db="EMBL/GenBank/DDBJ databases">
        <title>Whole genome shotgun sequence of Streptomyces achromogenes subsp. rubradiris NBRC 14000.</title>
        <authorList>
            <person name="Komaki H."/>
            <person name="Tamura T."/>
        </authorList>
    </citation>
    <scope>NUCLEOTIDE SEQUENCE [LARGE SCALE GENOMIC DNA]</scope>
    <source>
        <strain evidence="2">NBRC 14000</strain>
    </source>
</reference>
<evidence type="ECO:0008006" key="3">
    <source>
        <dbReference type="Google" id="ProtNLM"/>
    </source>
</evidence>
<accession>A0ABQ3RLY5</accession>
<organism evidence="1 2">
    <name type="scientific">Streptomyces rubradiris</name>
    <name type="common">Streptomyces achromogenes subsp. rubradiris</name>
    <dbReference type="NCBI Taxonomy" id="285531"/>
    <lineage>
        <taxon>Bacteria</taxon>
        <taxon>Bacillati</taxon>
        <taxon>Actinomycetota</taxon>
        <taxon>Actinomycetes</taxon>
        <taxon>Kitasatosporales</taxon>
        <taxon>Streptomycetaceae</taxon>
        <taxon>Streptomyces</taxon>
    </lineage>
</organism>
<sequence length="91" mass="9529">MGFRVRAGLAAGPAGGAAPAAGAAGHAEAALFGRRGAVFLPGPAVLRPVLLRRGECHTGHRIQRVRRRVTVLPSRRYPDDRGPVTDTPAWG</sequence>
<evidence type="ECO:0000313" key="1">
    <source>
        <dbReference type="EMBL" id="GHI56878.1"/>
    </source>
</evidence>
<dbReference type="EMBL" id="BNEA01000015">
    <property type="protein sequence ID" value="GHI56878.1"/>
    <property type="molecule type" value="Genomic_DNA"/>
</dbReference>